<evidence type="ECO:0000256" key="11">
    <source>
        <dbReference type="SAM" id="MobiDB-lite"/>
    </source>
</evidence>
<protein>
    <submittedName>
        <fullName evidence="15">Uncharacterized protein</fullName>
    </submittedName>
</protein>
<feature type="transmembrane region" description="Helical" evidence="12">
    <location>
        <begin position="757"/>
        <end position="780"/>
    </location>
</feature>
<accession>A0AAV2ZEQ2</accession>
<evidence type="ECO:0000256" key="2">
    <source>
        <dbReference type="ARBA" id="ARBA00009726"/>
    </source>
</evidence>
<dbReference type="InterPro" id="IPR001054">
    <property type="entry name" value="A/G_cyclase"/>
</dbReference>
<feature type="transmembrane region" description="Helical" evidence="12">
    <location>
        <begin position="149"/>
        <end position="172"/>
    </location>
</feature>
<dbReference type="FunFam" id="3.40.50.300:FF:000997">
    <property type="entry name" value="Multidrug resistance-associated protein 1"/>
    <property type="match status" value="1"/>
</dbReference>
<feature type="region of interest" description="Disordered" evidence="11">
    <location>
        <begin position="1335"/>
        <end position="1372"/>
    </location>
</feature>
<keyword evidence="3" id="KW-0813">Transport</keyword>
<dbReference type="InterPro" id="IPR029787">
    <property type="entry name" value="Nucleotide_cyclase"/>
</dbReference>
<feature type="transmembrane region" description="Helical" evidence="12">
    <location>
        <begin position="222"/>
        <end position="244"/>
    </location>
</feature>
<feature type="transmembrane region" description="Helical" evidence="12">
    <location>
        <begin position="1013"/>
        <end position="1036"/>
    </location>
</feature>
<feature type="transmembrane region" description="Helical" evidence="12">
    <location>
        <begin position="1548"/>
        <end position="1566"/>
    </location>
</feature>
<feature type="domain" description="ABC transmembrane type-1" evidence="14">
    <location>
        <begin position="765"/>
        <end position="1044"/>
    </location>
</feature>
<evidence type="ECO:0000256" key="9">
    <source>
        <dbReference type="ARBA" id="ARBA00022989"/>
    </source>
</evidence>
<keyword evidence="7" id="KW-0547">Nucleotide-binding</keyword>
<dbReference type="Pfam" id="PF00664">
    <property type="entry name" value="ABC_membrane"/>
    <property type="match status" value="2"/>
</dbReference>
<dbReference type="PANTHER" id="PTHR24223">
    <property type="entry name" value="ATP-BINDING CASSETTE SUB-FAMILY C"/>
    <property type="match status" value="1"/>
</dbReference>
<reference evidence="15" key="1">
    <citation type="submission" date="2022-11" db="EMBL/GenBank/DDBJ databases">
        <authorList>
            <person name="Morgan W.R."/>
            <person name="Tartar A."/>
        </authorList>
    </citation>
    <scope>NUCLEOTIDE SEQUENCE</scope>
    <source>
        <strain evidence="15">ARSEF 373</strain>
    </source>
</reference>
<dbReference type="InterPro" id="IPR017871">
    <property type="entry name" value="ABC_transporter-like_CS"/>
</dbReference>
<feature type="transmembrane region" description="Helical" evidence="12">
    <location>
        <begin position="1429"/>
        <end position="1447"/>
    </location>
</feature>
<dbReference type="Gene3D" id="3.30.70.1230">
    <property type="entry name" value="Nucleotide cyclase"/>
    <property type="match status" value="1"/>
</dbReference>
<dbReference type="PANTHER" id="PTHR24223:SF443">
    <property type="entry name" value="MULTIDRUG-RESISTANCE LIKE PROTEIN 1, ISOFORM I"/>
    <property type="match status" value="1"/>
</dbReference>
<feature type="domain" description="ABC transmembrane type-1" evidence="14">
    <location>
        <begin position="113"/>
        <end position="391"/>
    </location>
</feature>
<evidence type="ECO:0000256" key="10">
    <source>
        <dbReference type="ARBA" id="ARBA00023136"/>
    </source>
</evidence>
<evidence type="ECO:0000259" key="14">
    <source>
        <dbReference type="PROSITE" id="PS50929"/>
    </source>
</evidence>
<evidence type="ECO:0000313" key="16">
    <source>
        <dbReference type="Proteomes" id="UP001146120"/>
    </source>
</evidence>
<dbReference type="InterPro" id="IPR003593">
    <property type="entry name" value="AAA+_ATPase"/>
</dbReference>
<comment type="similarity">
    <text evidence="2">Belongs to the ABC transporter superfamily. ABCC family. Conjugate transporter (TC 3.A.1.208) subfamily.</text>
</comment>
<feature type="transmembrane region" description="Helical" evidence="12">
    <location>
        <begin position="1391"/>
        <end position="1413"/>
    </location>
</feature>
<keyword evidence="10 12" id="KW-0472">Membrane</keyword>
<dbReference type="CDD" id="cd18603">
    <property type="entry name" value="ABC_6TM_MRP1_2_3_6_D2_like"/>
    <property type="match status" value="1"/>
</dbReference>
<dbReference type="SUPFAM" id="SSF55073">
    <property type="entry name" value="Nucleotide cyclase"/>
    <property type="match status" value="1"/>
</dbReference>
<dbReference type="PROSITE" id="PS50893">
    <property type="entry name" value="ABC_TRANSPORTER_2"/>
    <property type="match status" value="2"/>
</dbReference>
<dbReference type="SUPFAM" id="SSF90123">
    <property type="entry name" value="ABC transporter transmembrane region"/>
    <property type="match status" value="2"/>
</dbReference>
<dbReference type="FunFam" id="3.40.50.300:FF:000610">
    <property type="entry name" value="Multidrug resistance-associated ABC transporter"/>
    <property type="match status" value="1"/>
</dbReference>
<keyword evidence="16" id="KW-1185">Reference proteome</keyword>
<dbReference type="Gene3D" id="1.20.1560.10">
    <property type="entry name" value="ABC transporter type 1, transmembrane domain"/>
    <property type="match status" value="2"/>
</dbReference>
<feature type="domain" description="ABC transporter" evidence="13">
    <location>
        <begin position="452"/>
        <end position="673"/>
    </location>
</feature>
<dbReference type="InterPro" id="IPR027417">
    <property type="entry name" value="P-loop_NTPase"/>
</dbReference>
<dbReference type="FunFam" id="1.20.1560.10:FF:000020">
    <property type="entry name" value="ABC metal ion transporter"/>
    <property type="match status" value="1"/>
</dbReference>
<feature type="transmembrane region" description="Helical" evidence="12">
    <location>
        <begin position="250"/>
        <end position="271"/>
    </location>
</feature>
<name>A0AAV2ZEQ2_9STRA</name>
<evidence type="ECO:0000256" key="8">
    <source>
        <dbReference type="ARBA" id="ARBA00022840"/>
    </source>
</evidence>
<evidence type="ECO:0000313" key="15">
    <source>
        <dbReference type="EMBL" id="DBA04380.1"/>
    </source>
</evidence>
<feature type="transmembrane region" description="Helical" evidence="12">
    <location>
        <begin position="900"/>
        <end position="920"/>
    </location>
</feature>
<dbReference type="PROSITE" id="PS00211">
    <property type="entry name" value="ABC_TRANSPORTER_1"/>
    <property type="match status" value="2"/>
</dbReference>
<evidence type="ECO:0000256" key="7">
    <source>
        <dbReference type="ARBA" id="ARBA00022741"/>
    </source>
</evidence>
<feature type="transmembrane region" description="Helical" evidence="12">
    <location>
        <begin position="1715"/>
        <end position="1733"/>
    </location>
</feature>
<proteinExistence type="inferred from homology"/>
<dbReference type="SUPFAM" id="SSF81324">
    <property type="entry name" value="Voltage-gated potassium channels"/>
    <property type="match status" value="1"/>
</dbReference>
<evidence type="ECO:0000256" key="6">
    <source>
        <dbReference type="ARBA" id="ARBA00022737"/>
    </source>
</evidence>
<dbReference type="GO" id="GO:0035556">
    <property type="term" value="P:intracellular signal transduction"/>
    <property type="evidence" value="ECO:0007669"/>
    <property type="project" value="InterPro"/>
</dbReference>
<dbReference type="EMBL" id="DAKRPA010000009">
    <property type="protein sequence ID" value="DBA04380.1"/>
    <property type="molecule type" value="Genomic_DNA"/>
</dbReference>
<dbReference type="GO" id="GO:0000323">
    <property type="term" value="C:lytic vacuole"/>
    <property type="evidence" value="ECO:0007669"/>
    <property type="project" value="UniProtKB-ARBA"/>
</dbReference>
<dbReference type="InterPro" id="IPR003439">
    <property type="entry name" value="ABC_transporter-like_ATP-bd"/>
</dbReference>
<dbReference type="PROSITE" id="PS50929">
    <property type="entry name" value="ABC_TM1F"/>
    <property type="match status" value="2"/>
</dbReference>
<evidence type="ECO:0000256" key="4">
    <source>
        <dbReference type="ARBA" id="ARBA00022554"/>
    </source>
</evidence>
<dbReference type="GO" id="GO:0005524">
    <property type="term" value="F:ATP binding"/>
    <property type="evidence" value="ECO:0007669"/>
    <property type="project" value="UniProtKB-KW"/>
</dbReference>
<dbReference type="GO" id="GO:0140359">
    <property type="term" value="F:ABC-type transporter activity"/>
    <property type="evidence" value="ECO:0007669"/>
    <property type="project" value="InterPro"/>
</dbReference>
<dbReference type="CDD" id="cd07302">
    <property type="entry name" value="CHD"/>
    <property type="match status" value="1"/>
</dbReference>
<dbReference type="SUPFAM" id="SSF52540">
    <property type="entry name" value="P-loop containing nucleoside triphosphate hydrolases"/>
    <property type="match status" value="2"/>
</dbReference>
<reference evidence="15" key="2">
    <citation type="journal article" date="2023" name="Microbiol Resour">
        <title>Decontamination and Annotation of the Draft Genome Sequence of the Oomycete Lagenidium giganteum ARSEF 373.</title>
        <authorList>
            <person name="Morgan W.R."/>
            <person name="Tartar A."/>
        </authorList>
    </citation>
    <scope>NUCLEOTIDE SEQUENCE</scope>
    <source>
        <strain evidence="15">ARSEF 373</strain>
    </source>
</reference>
<dbReference type="GO" id="GO:0009190">
    <property type="term" value="P:cyclic nucleotide biosynthetic process"/>
    <property type="evidence" value="ECO:0007669"/>
    <property type="project" value="InterPro"/>
</dbReference>
<dbReference type="GO" id="GO:0016887">
    <property type="term" value="F:ATP hydrolysis activity"/>
    <property type="evidence" value="ECO:0007669"/>
    <property type="project" value="InterPro"/>
</dbReference>
<feature type="transmembrane region" description="Helical" evidence="12">
    <location>
        <begin position="332"/>
        <end position="356"/>
    </location>
</feature>
<feature type="region of interest" description="Disordered" evidence="11">
    <location>
        <begin position="701"/>
        <end position="724"/>
    </location>
</feature>
<dbReference type="CDD" id="cd18595">
    <property type="entry name" value="ABC_6TM_MRP1_2_3_6_D1_like"/>
    <property type="match status" value="1"/>
</dbReference>
<organism evidence="15 16">
    <name type="scientific">Lagenidium giganteum</name>
    <dbReference type="NCBI Taxonomy" id="4803"/>
    <lineage>
        <taxon>Eukaryota</taxon>
        <taxon>Sar</taxon>
        <taxon>Stramenopiles</taxon>
        <taxon>Oomycota</taxon>
        <taxon>Peronosporomycetes</taxon>
        <taxon>Pythiales</taxon>
        <taxon>Pythiaceae</taxon>
    </lineage>
</organism>
<evidence type="ECO:0000256" key="12">
    <source>
        <dbReference type="SAM" id="Phobius"/>
    </source>
</evidence>
<dbReference type="InterPro" id="IPR036640">
    <property type="entry name" value="ABC1_TM_sf"/>
</dbReference>
<gene>
    <name evidence="15" type="ORF">N0F65_002142</name>
</gene>
<evidence type="ECO:0000259" key="13">
    <source>
        <dbReference type="PROSITE" id="PS50893"/>
    </source>
</evidence>
<comment type="caution">
    <text evidence="15">The sequence shown here is derived from an EMBL/GenBank/DDBJ whole genome shotgun (WGS) entry which is preliminary data.</text>
</comment>
<dbReference type="Gene3D" id="3.40.50.300">
    <property type="entry name" value="P-loop containing nucleotide triphosphate hydrolases"/>
    <property type="match status" value="2"/>
</dbReference>
<keyword evidence="5 12" id="KW-0812">Transmembrane</keyword>
<dbReference type="Pfam" id="PF00005">
    <property type="entry name" value="ABC_tran"/>
    <property type="match status" value="2"/>
</dbReference>
<comment type="subcellular location">
    <subcellularLocation>
        <location evidence="1">Vacuole membrane</location>
        <topology evidence="1">Multi-pass membrane protein</topology>
    </subcellularLocation>
</comment>
<dbReference type="Proteomes" id="UP001146120">
    <property type="component" value="Unassembled WGS sequence"/>
</dbReference>
<dbReference type="InterPro" id="IPR050173">
    <property type="entry name" value="ABC_transporter_C-like"/>
</dbReference>
<keyword evidence="8" id="KW-0067">ATP-binding</keyword>
<feature type="transmembrane region" description="Helical" evidence="12">
    <location>
        <begin position="989"/>
        <end position="1007"/>
    </location>
</feature>
<dbReference type="FunFam" id="1.20.1560.10:FF:000063">
    <property type="entry name" value="Multidrug resistance protein ABC transporter"/>
    <property type="match status" value="1"/>
</dbReference>
<dbReference type="InterPro" id="IPR011527">
    <property type="entry name" value="ABC1_TM_dom"/>
</dbReference>
<keyword evidence="4" id="KW-0926">Vacuole</keyword>
<dbReference type="Gene3D" id="1.20.120.350">
    <property type="entry name" value="Voltage-gated potassium channels. Chain C"/>
    <property type="match status" value="1"/>
</dbReference>
<feature type="domain" description="ABC transporter" evidence="13">
    <location>
        <begin position="1083"/>
        <end position="1311"/>
    </location>
</feature>
<sequence>MARDISKDEKKPLLQAGAYTPLYASPSPGLSDRCPSQHPGCLSGVLFTWVTPLMELGNERPLEHKDLYQLDPPNRATRLSALFHGHWEAQAASSTPSLAWALAKSFGGQIARAGALKLVHDSAQFVSPMMIKDIIAFLKDPEAPLERGLLYAAIVFVAGVVQSFTLRNYFYYCFENGMRVRSAVCTAVYQKSLVLSASARQKKTTGEITNLMSIDAQRLQELSTYINSVWYSIFQISVSCYLLYRQLGVATLAGIAVIVLMLPATGAISKLMRRLQLKLMKVKDERIKVCHEVLSGIKVIKLQAWENSFTRRVMQFREDELSKLETYIYARCASITLFSAIPSLVTVASFLTYVLLGNTLDVGTALTSLALFDILRFPLFMLPQVLNAIVEASVSIQRLQDYFLEEERTKIGEGELKEVGVSVEDASFLWDAAPKRQEDATSSTDQELANAAATTSMSNISMSDFPVLRDVTLRGRSGQLIAIVGHVGSGKSTLLSGILGDARCSRGRVAVRGSVAYVSQQPFIQNATVRDNICFGRPFEQGRYDEAVRVSCLQKDLTILPGGDMTEIGEKGINLSGGQRTRVAIARAVYQNADIYVLDDILSAVDSHVGHDIFTQCIKQALAHKLVLLVTHGLTFLNQCDEILVLEKGTIVEHGSYSDLMAKQGVLTDLVSKYKDHDQAKTIEGVEEEQELMQHATDDAELEVDDHGAGNRSRTSSTRSDVTHEGELIDGSQLMVDEDRSTGDVAWSVYKVWIHAFGGMCAGSVIVVAFVLTQGINLSSTVWLSYWSDNAPNHPDSQMFYVYVFVGLNAAYAIALYVRSIITYSGGLRASKVLFNALLSRILRAPTSFFDTTPIGRIVNRLSKDVYTVDESIPATWAMLLNTIMTVAATLATISYVTPIFMVILVPVLVGYYLSQRYFIKTSRELQRLDSISRSPVFALLSETLDGLATIRAYGAEQLFSQRNEELLDRNQRAYFLNFAVNCWLTLRLEFAGTLIASFAALSAVLARGSSPAFAGLAGVSLSYAFSVTQSLSWSVRMVSQLQTQMVSVERIKNYSEMDTEASLTSVGRLPAGEWPTAGEIVFRGVNLRYRPGLPRVLRNLSMVIRPQEKIGIVGRTGAGKSSLVVALMRLVELDSGVITIDGVDLSTLGLHEVRSKISIIPQDPVLFSGTVRSNVDPFDQYTDDQIWTSLRRAHLDHAVVALDAKVDEKGNNFSVGERQLLCIARALLKRSRVILMDEATASIDTETDRKIQHSIREEFRDCTCLTIAHRINTIMDADRILVMDKGAVGFLCLGPRRRPRDQAVLLAYFPFSLPRASAVCLRVRSTMLAGGNHRVSPEVAQPNPDSALTPKIPTNMNDRRTFSKKPGGGRKPVLTPQEQIELYSPLRKKALVLLDTRWFTIMMLCVTIYAMFGDDVRVSSTYMSADNAFFALATICLVLFAFEFFLSCYAKPGYLFSFYFALDAIATFSVLPDIGWIWSQIVGTGTSKSALKASKATKAGSKAGRIVRVVRAVRLFRVVKILKWKHRDTEPTQLQESKVGSKMGEVTVQRVVILVLFLVMLLPVFDNGYVDRNYRYQDAGLHALHVYLSSGLSTNSSLFQNLFEGYVRDNKQVLFMMLTNMTNDTVVSKLRALHFNDTSSDSYAWRMAKYMYTYEKVTSNYRDTEISDQSEYGCYTTSFQSWDAGNFSSPCVSHVVFDISDDTAADAAYNIGKTCFIIALLVLASTVFIRTARQLVLNPIERMMAIVQKLAENPLASVQTSASDAETRKNAKEQGFETALLELTLSKVGTLMQVGFGAAGADIIGKNMGSGELDPMLPGKKITAIYGFCDIRQFTDTTECLQEDVMVYVNKLGNIMHTGTHHYYGMANKNVGDAFLLSWKICDGELPCFARFTDCPTEEDRNQVNQAVRCPPNQGAGSMTRRITPTEMADSALTAFIKCMIDLDNNNTDGCLTEYIKRDVVIKRFGPGFRIRMGFGMHVGWAVEGAIGSRFKIDATYISPHVEMADRLEAGSKMFGTPINISHWLAALLSPPARKLLRKMDRMSIRGVDTPITVYTFDVTVMKKGFGTPKIDPTTGLQQPVDFENDPEYMEIREGLEPAFLESAASAVDAYIAGDWAKARHYLTHAQQIRPQDGPCKYLMAVLKDNNFEAPTDWKGYRYVSGY</sequence>
<keyword evidence="6" id="KW-0677">Repeat</keyword>
<dbReference type="CDD" id="cd03244">
    <property type="entry name" value="ABCC_MRP_domain2"/>
    <property type="match status" value="1"/>
</dbReference>
<feature type="transmembrane region" description="Helical" evidence="12">
    <location>
        <begin position="1459"/>
        <end position="1479"/>
    </location>
</feature>
<evidence type="ECO:0000256" key="1">
    <source>
        <dbReference type="ARBA" id="ARBA00004128"/>
    </source>
</evidence>
<keyword evidence="9 12" id="KW-1133">Transmembrane helix</keyword>
<evidence type="ECO:0000256" key="3">
    <source>
        <dbReference type="ARBA" id="ARBA00022448"/>
    </source>
</evidence>
<evidence type="ECO:0000256" key="5">
    <source>
        <dbReference type="ARBA" id="ARBA00022692"/>
    </source>
</evidence>
<dbReference type="SMART" id="SM00382">
    <property type="entry name" value="AAA"/>
    <property type="match status" value="2"/>
</dbReference>
<dbReference type="InterPro" id="IPR027359">
    <property type="entry name" value="Volt_channel_dom_sf"/>
</dbReference>
<dbReference type="CDD" id="cd03250">
    <property type="entry name" value="ABCC_MRP_domain1"/>
    <property type="match status" value="1"/>
</dbReference>
<dbReference type="GO" id="GO:0005774">
    <property type="term" value="C:vacuolar membrane"/>
    <property type="evidence" value="ECO:0007669"/>
    <property type="project" value="UniProtKB-SubCell"/>
</dbReference>
<feature type="transmembrane region" description="Helical" evidence="12">
    <location>
        <begin position="800"/>
        <end position="822"/>
    </location>
</feature>